<proteinExistence type="predicted"/>
<dbReference type="PANTHER" id="PTHR37814">
    <property type="entry name" value="CONSERVED MEMBRANE PROTEIN"/>
    <property type="match status" value="1"/>
</dbReference>
<feature type="transmembrane region" description="Helical" evidence="1">
    <location>
        <begin position="119"/>
        <end position="142"/>
    </location>
</feature>
<feature type="transmembrane region" description="Helical" evidence="1">
    <location>
        <begin position="277"/>
        <end position="305"/>
    </location>
</feature>
<evidence type="ECO:0000256" key="1">
    <source>
        <dbReference type="SAM" id="Phobius"/>
    </source>
</evidence>
<accession>A0ABY7WVA9</accession>
<feature type="transmembrane region" description="Helical" evidence="1">
    <location>
        <begin position="12"/>
        <end position="30"/>
    </location>
</feature>
<dbReference type="RefSeq" id="WP_274260736.1">
    <property type="nucleotide sequence ID" value="NZ_CP117884.1"/>
</dbReference>
<keyword evidence="3" id="KW-1185">Reference proteome</keyword>
<reference evidence="2 3" key="1">
    <citation type="submission" date="2023-02" db="EMBL/GenBank/DDBJ databases">
        <title>Genome sequence of Lacticaseibacillus sp. KACC 23028.</title>
        <authorList>
            <person name="Kim S."/>
            <person name="Heo J."/>
            <person name="Kwon S.-W."/>
        </authorList>
    </citation>
    <scope>NUCLEOTIDE SEQUENCE [LARGE SCALE GENOMIC DNA]</scope>
    <source>
        <strain evidence="2 3">KACC 23028</strain>
    </source>
</reference>
<dbReference type="Proteomes" id="UP001220377">
    <property type="component" value="Chromosome"/>
</dbReference>
<evidence type="ECO:0008006" key="4">
    <source>
        <dbReference type="Google" id="ProtNLM"/>
    </source>
</evidence>
<keyword evidence="1" id="KW-0472">Membrane</keyword>
<feature type="transmembrane region" description="Helical" evidence="1">
    <location>
        <begin position="149"/>
        <end position="169"/>
    </location>
</feature>
<organism evidence="2 3">
    <name type="scientific">Lacticaseibacillus pabuli</name>
    <dbReference type="NCBI Taxonomy" id="3025672"/>
    <lineage>
        <taxon>Bacteria</taxon>
        <taxon>Bacillati</taxon>
        <taxon>Bacillota</taxon>
        <taxon>Bacilli</taxon>
        <taxon>Lactobacillales</taxon>
        <taxon>Lactobacillaceae</taxon>
        <taxon>Lacticaseibacillus</taxon>
    </lineage>
</organism>
<keyword evidence="1" id="KW-0812">Transmembrane</keyword>
<feature type="transmembrane region" description="Helical" evidence="1">
    <location>
        <begin position="317"/>
        <end position="334"/>
    </location>
</feature>
<dbReference type="InterPro" id="IPR038728">
    <property type="entry name" value="YkvI-like"/>
</dbReference>
<evidence type="ECO:0000313" key="3">
    <source>
        <dbReference type="Proteomes" id="UP001220377"/>
    </source>
</evidence>
<sequence>MESSTGKVSYKRIFQFTGAIIAFLIGSGFASGQEVLQFLASYGIKGIIGGFVSMILFAILCAVLMKFGFNNKNNPKADGFRYYCGKIIGTFMKWYTPFFCFLIGIVMISGAGATMNQYFGISTMTGTVIMSVIVFVTTMFGFKRLVDIISYLGPLTIIFTILIGVISIIKHPVNLMQADAVIKATPNLPFGAGNSSNFWLIAAILYVGYNVVAGVPFMTVLGKDAKFKREAVISGVLAGFFLMAAAIMLDLAVMGQFKSIVRVEVPILYLANEISPILSAIFTFILLEEIFSTAAPMVWTVTYTFIGRDASPRKYRWFIFALTVITAACAQMPFGQLVGIVYPMTGYLGIAVLVAIIGREVYDQIKARRIKAAAIAEDDTDEAAGEEVI</sequence>
<gene>
    <name evidence="2" type="ORF">PQ472_01475</name>
</gene>
<keyword evidence="1" id="KW-1133">Transmembrane helix</keyword>
<protein>
    <recommendedName>
        <fullName evidence="4">Membrane protein YkvI</fullName>
    </recommendedName>
</protein>
<feature type="transmembrane region" description="Helical" evidence="1">
    <location>
        <begin position="42"/>
        <end position="65"/>
    </location>
</feature>
<feature type="transmembrane region" description="Helical" evidence="1">
    <location>
        <begin position="198"/>
        <end position="220"/>
    </location>
</feature>
<feature type="transmembrane region" description="Helical" evidence="1">
    <location>
        <begin position="94"/>
        <end position="113"/>
    </location>
</feature>
<evidence type="ECO:0000313" key="2">
    <source>
        <dbReference type="EMBL" id="WDF82941.1"/>
    </source>
</evidence>
<dbReference type="PANTHER" id="PTHR37814:SF1">
    <property type="entry name" value="MEMBRANE PROTEIN"/>
    <property type="match status" value="1"/>
</dbReference>
<dbReference type="EMBL" id="CP117884">
    <property type="protein sequence ID" value="WDF82941.1"/>
    <property type="molecule type" value="Genomic_DNA"/>
</dbReference>
<feature type="transmembrane region" description="Helical" evidence="1">
    <location>
        <begin position="340"/>
        <end position="362"/>
    </location>
</feature>
<feature type="transmembrane region" description="Helical" evidence="1">
    <location>
        <begin position="232"/>
        <end position="257"/>
    </location>
</feature>
<name>A0ABY7WVA9_9LACO</name>